<dbReference type="eggNOG" id="KOG0888">
    <property type="taxonomic scope" value="Eukaryota"/>
</dbReference>
<evidence type="ECO:0000256" key="6">
    <source>
        <dbReference type="ARBA" id="ARBA00022741"/>
    </source>
</evidence>
<dbReference type="Proteomes" id="UP000077115">
    <property type="component" value="Unassembled WGS sequence"/>
</dbReference>
<feature type="domain" description="Nucleoside diphosphate kinase-like" evidence="12">
    <location>
        <begin position="3"/>
        <end position="140"/>
    </location>
</feature>
<feature type="binding site" evidence="9">
    <location>
        <position position="87"/>
    </location>
    <ligand>
        <name>ATP</name>
        <dbReference type="ChEBI" id="CHEBI:30616"/>
    </ligand>
</feature>
<evidence type="ECO:0000256" key="5">
    <source>
        <dbReference type="ARBA" id="ARBA00022679"/>
    </source>
</evidence>
<dbReference type="HAMAP" id="MF_00451">
    <property type="entry name" value="NDP_kinase"/>
    <property type="match status" value="1"/>
</dbReference>
<dbReference type="SUPFAM" id="SSF54919">
    <property type="entry name" value="Nucleoside diphosphate kinase, NDK"/>
    <property type="match status" value="1"/>
</dbReference>
<feature type="binding site" evidence="9">
    <location>
        <position position="114"/>
    </location>
    <ligand>
        <name>ATP</name>
        <dbReference type="ChEBI" id="CHEBI:30616"/>
    </ligand>
</feature>
<feature type="binding site" evidence="9">
    <location>
        <position position="104"/>
    </location>
    <ligand>
        <name>ATP</name>
        <dbReference type="ChEBI" id="CHEBI:30616"/>
    </ligand>
</feature>
<dbReference type="EMBL" id="DS022303">
    <property type="protein sequence ID" value="OAJ39436.1"/>
    <property type="molecule type" value="Genomic_DNA"/>
</dbReference>
<evidence type="ECO:0000259" key="12">
    <source>
        <dbReference type="SMART" id="SM00562"/>
    </source>
</evidence>
<dbReference type="PRINTS" id="PR01243">
    <property type="entry name" value="NUCDPKINASE"/>
</dbReference>
<dbReference type="OrthoDB" id="2162449at2759"/>
<dbReference type="GO" id="GO:0006241">
    <property type="term" value="P:CTP biosynthetic process"/>
    <property type="evidence" value="ECO:0007669"/>
    <property type="project" value="InterPro"/>
</dbReference>
<dbReference type="NCBIfam" id="NF001908">
    <property type="entry name" value="PRK00668.1"/>
    <property type="match status" value="1"/>
</dbReference>
<evidence type="ECO:0000256" key="10">
    <source>
        <dbReference type="RuleBase" id="RU004011"/>
    </source>
</evidence>
<dbReference type="PANTHER" id="PTHR11349">
    <property type="entry name" value="NUCLEOSIDE DIPHOSPHATE KINASE"/>
    <property type="match status" value="1"/>
</dbReference>
<dbReference type="PROSITE" id="PS51374">
    <property type="entry name" value="NDPK_LIKE"/>
    <property type="match status" value="1"/>
</dbReference>
<sequence>MSTERTYIMVKPDGVERGLVGEVIKRFESRGYQLVALELMHPTKALLEEHYGDLKTKSFFPKLVTYMLSGPVVGMVWAGKDVVKTGRKMLGETNPLASAPGTIRGDFCIDVGKNICHGSDSVESAEKEIAMWFPRGAKSWARGLDRLFYE</sequence>
<comment type="similarity">
    <text evidence="2 9 10">Belongs to the NDK family.</text>
</comment>
<keyword evidence="5 11" id="KW-0808">Transferase</keyword>
<name>A0A177WI30_BATDL</name>
<organism evidence="13 14">
    <name type="scientific">Batrachochytrium dendrobatidis (strain JEL423)</name>
    <dbReference type="NCBI Taxonomy" id="403673"/>
    <lineage>
        <taxon>Eukaryota</taxon>
        <taxon>Fungi</taxon>
        <taxon>Fungi incertae sedis</taxon>
        <taxon>Chytridiomycota</taxon>
        <taxon>Chytridiomycota incertae sedis</taxon>
        <taxon>Chytridiomycetes</taxon>
        <taxon>Rhizophydiales</taxon>
        <taxon>Rhizophydiales incertae sedis</taxon>
        <taxon>Batrachochytrium</taxon>
    </lineage>
</organism>
<accession>A0A177WI30</accession>
<feature type="binding site" evidence="9">
    <location>
        <position position="11"/>
    </location>
    <ligand>
        <name>ATP</name>
        <dbReference type="ChEBI" id="CHEBI:30616"/>
    </ligand>
</feature>
<protein>
    <recommendedName>
        <fullName evidence="4 11">Nucleoside diphosphate kinase</fullName>
        <ecNumber evidence="3 11">2.7.4.6</ecNumber>
    </recommendedName>
</protein>
<evidence type="ECO:0000256" key="11">
    <source>
        <dbReference type="RuleBase" id="RU004013"/>
    </source>
</evidence>
<evidence type="ECO:0000313" key="13">
    <source>
        <dbReference type="EMBL" id="OAJ39436.1"/>
    </source>
</evidence>
<reference evidence="13 14" key="2">
    <citation type="submission" date="2016-05" db="EMBL/GenBank/DDBJ databases">
        <title>Lineage-specific infection strategies underlie the spectrum of fungal disease in amphibians.</title>
        <authorList>
            <person name="Cuomo C.A."/>
            <person name="Farrer R.A."/>
            <person name="James T."/>
            <person name="Longcore J."/>
            <person name="Birren B."/>
        </authorList>
    </citation>
    <scope>NUCLEOTIDE SEQUENCE [LARGE SCALE GENOMIC DNA]</scope>
    <source>
        <strain evidence="13 14">JEL423</strain>
    </source>
</reference>
<dbReference type="GO" id="GO:0004550">
    <property type="term" value="F:nucleoside diphosphate kinase activity"/>
    <property type="evidence" value="ECO:0007669"/>
    <property type="project" value="UniProtKB-EC"/>
</dbReference>
<dbReference type="FunFam" id="3.30.70.141:FF:000002">
    <property type="entry name" value="Nucleoside diphosphate kinase"/>
    <property type="match status" value="1"/>
</dbReference>
<evidence type="ECO:0000256" key="7">
    <source>
        <dbReference type="ARBA" id="ARBA00022777"/>
    </source>
</evidence>
<dbReference type="PROSITE" id="PS00469">
    <property type="entry name" value="NDPK"/>
    <property type="match status" value="1"/>
</dbReference>
<feature type="active site" description="Pros-phosphohistidine intermediate" evidence="9">
    <location>
        <position position="117"/>
    </location>
</feature>
<dbReference type="InterPro" id="IPR001564">
    <property type="entry name" value="Nucleoside_diP_kinase"/>
</dbReference>
<dbReference type="STRING" id="403673.A0A177WI30"/>
<dbReference type="CDD" id="cd04413">
    <property type="entry name" value="NDPk_I"/>
    <property type="match status" value="1"/>
</dbReference>
<dbReference type="VEuPathDB" id="FungiDB:BDEG_23285"/>
<evidence type="ECO:0000313" key="14">
    <source>
        <dbReference type="Proteomes" id="UP000077115"/>
    </source>
</evidence>
<gene>
    <name evidence="13" type="ORF">BDEG_23285</name>
</gene>
<keyword evidence="6 11" id="KW-0547">Nucleotide-binding</keyword>
<dbReference type="Gene3D" id="3.30.70.141">
    <property type="entry name" value="Nucleoside diphosphate kinase-like domain"/>
    <property type="match status" value="1"/>
</dbReference>
<evidence type="ECO:0000256" key="1">
    <source>
        <dbReference type="ARBA" id="ARBA00001946"/>
    </source>
</evidence>
<dbReference type="GO" id="GO:0006228">
    <property type="term" value="P:UTP biosynthetic process"/>
    <property type="evidence" value="ECO:0007669"/>
    <property type="project" value="InterPro"/>
</dbReference>
<evidence type="ECO:0000256" key="8">
    <source>
        <dbReference type="ARBA" id="ARBA00022840"/>
    </source>
</evidence>
<dbReference type="GO" id="GO:0005524">
    <property type="term" value="F:ATP binding"/>
    <property type="evidence" value="ECO:0007669"/>
    <property type="project" value="UniProtKB-KW"/>
</dbReference>
<dbReference type="Pfam" id="PF00334">
    <property type="entry name" value="NDK"/>
    <property type="match status" value="1"/>
</dbReference>
<proteinExistence type="inferred from homology"/>
<keyword evidence="7 11" id="KW-0418">Kinase</keyword>
<comment type="cofactor">
    <cofactor evidence="1">
        <name>Mg(2+)</name>
        <dbReference type="ChEBI" id="CHEBI:18420"/>
    </cofactor>
</comment>
<dbReference type="InterPro" id="IPR034907">
    <property type="entry name" value="NDK-like_dom"/>
</dbReference>
<dbReference type="EC" id="2.7.4.6" evidence="3 11"/>
<evidence type="ECO:0000256" key="9">
    <source>
        <dbReference type="PROSITE-ProRule" id="PRU00706"/>
    </source>
</evidence>
<feature type="binding site" evidence="9">
    <location>
        <position position="93"/>
    </location>
    <ligand>
        <name>ATP</name>
        <dbReference type="ChEBI" id="CHEBI:30616"/>
    </ligand>
</feature>
<evidence type="ECO:0000256" key="2">
    <source>
        <dbReference type="ARBA" id="ARBA00008142"/>
    </source>
</evidence>
<reference evidence="13 14" key="1">
    <citation type="submission" date="2006-10" db="EMBL/GenBank/DDBJ databases">
        <title>The Genome Sequence of Batrachochytrium dendrobatidis JEL423.</title>
        <authorList>
            <consortium name="The Broad Institute Genome Sequencing Platform"/>
            <person name="Birren B."/>
            <person name="Lander E."/>
            <person name="Galagan J."/>
            <person name="Cuomo C."/>
            <person name="Devon K."/>
            <person name="Jaffe D."/>
            <person name="Butler J."/>
            <person name="Alvarez P."/>
            <person name="Gnerre S."/>
            <person name="Grabherr M."/>
            <person name="Kleber M."/>
            <person name="Mauceli E."/>
            <person name="Brockman W."/>
            <person name="Young S."/>
            <person name="LaButti K."/>
            <person name="Sykes S."/>
            <person name="DeCaprio D."/>
            <person name="Crawford M."/>
            <person name="Koehrsen M."/>
            <person name="Engels R."/>
            <person name="Montgomery P."/>
            <person name="Pearson M."/>
            <person name="Howarth C."/>
            <person name="Larson L."/>
            <person name="White J."/>
            <person name="O'Leary S."/>
            <person name="Kodira C."/>
            <person name="Zeng Q."/>
            <person name="Yandava C."/>
            <person name="Alvarado L."/>
            <person name="Longcore J."/>
            <person name="James T."/>
        </authorList>
    </citation>
    <scope>NUCLEOTIDE SEQUENCE [LARGE SCALE GENOMIC DNA]</scope>
    <source>
        <strain evidence="13 14">JEL423</strain>
    </source>
</reference>
<dbReference type="InterPro" id="IPR036850">
    <property type="entry name" value="NDK-like_dom_sf"/>
</dbReference>
<comment type="catalytic activity">
    <reaction evidence="11">
        <text>a 2'-deoxyribonucleoside 5'-diphosphate + ATP = a 2'-deoxyribonucleoside 5'-triphosphate + ADP</text>
        <dbReference type="Rhea" id="RHEA:44640"/>
        <dbReference type="ChEBI" id="CHEBI:30616"/>
        <dbReference type="ChEBI" id="CHEBI:61560"/>
        <dbReference type="ChEBI" id="CHEBI:73316"/>
        <dbReference type="ChEBI" id="CHEBI:456216"/>
        <dbReference type="EC" id="2.7.4.6"/>
    </reaction>
</comment>
<dbReference type="GO" id="GO:0006183">
    <property type="term" value="P:GTP biosynthetic process"/>
    <property type="evidence" value="ECO:0007669"/>
    <property type="project" value="InterPro"/>
</dbReference>
<keyword evidence="8 11" id="KW-0067">ATP-binding</keyword>
<evidence type="ECO:0000256" key="4">
    <source>
        <dbReference type="ARBA" id="ARBA00017632"/>
    </source>
</evidence>
<evidence type="ECO:0000256" key="3">
    <source>
        <dbReference type="ARBA" id="ARBA00012966"/>
    </source>
</evidence>
<feature type="binding site" evidence="9">
    <location>
        <position position="59"/>
    </location>
    <ligand>
        <name>ATP</name>
        <dbReference type="ChEBI" id="CHEBI:30616"/>
    </ligand>
</feature>
<dbReference type="SMART" id="SM00562">
    <property type="entry name" value="NDK"/>
    <property type="match status" value="1"/>
</dbReference>
<dbReference type="InterPro" id="IPR023005">
    <property type="entry name" value="Nucleoside_diP_kinase_AS"/>
</dbReference>
<dbReference type="AlphaFoldDB" id="A0A177WI30"/>